<name>A0A8X7CTZ2_9ARAC</name>
<comment type="caution">
    <text evidence="1">The sequence shown here is derived from an EMBL/GenBank/DDBJ whole genome shotgun (WGS) entry which is preliminary data.</text>
</comment>
<evidence type="ECO:0000313" key="1">
    <source>
        <dbReference type="EMBL" id="GFY79325.1"/>
    </source>
</evidence>
<gene>
    <name evidence="1" type="ORF">TNIN_492871</name>
</gene>
<protein>
    <submittedName>
        <fullName evidence="1">Uncharacterized protein</fullName>
    </submittedName>
</protein>
<proteinExistence type="predicted"/>
<accession>A0A8X7CTZ2</accession>
<reference evidence="1" key="1">
    <citation type="submission" date="2020-08" db="EMBL/GenBank/DDBJ databases">
        <title>Multicomponent nature underlies the extraordinary mechanical properties of spider dragline silk.</title>
        <authorList>
            <person name="Kono N."/>
            <person name="Nakamura H."/>
            <person name="Mori M."/>
            <person name="Yoshida Y."/>
            <person name="Ohtoshi R."/>
            <person name="Malay A.D."/>
            <person name="Moran D.A.P."/>
            <person name="Tomita M."/>
            <person name="Numata K."/>
            <person name="Arakawa K."/>
        </authorList>
    </citation>
    <scope>NUCLEOTIDE SEQUENCE</scope>
</reference>
<dbReference type="AlphaFoldDB" id="A0A8X7CTZ2"/>
<evidence type="ECO:0000313" key="2">
    <source>
        <dbReference type="Proteomes" id="UP000886998"/>
    </source>
</evidence>
<keyword evidence="2" id="KW-1185">Reference proteome</keyword>
<sequence>MFGQSYFTEYETEGICSKSSQTMMPLCDTMRLSTDAIEVDRPPCRLHIRVWQQSLKLQKPDSLEIAALYHPVAHVALARQYCKSTRLCQ</sequence>
<organism evidence="1 2">
    <name type="scientific">Trichonephila inaurata madagascariensis</name>
    <dbReference type="NCBI Taxonomy" id="2747483"/>
    <lineage>
        <taxon>Eukaryota</taxon>
        <taxon>Metazoa</taxon>
        <taxon>Ecdysozoa</taxon>
        <taxon>Arthropoda</taxon>
        <taxon>Chelicerata</taxon>
        <taxon>Arachnida</taxon>
        <taxon>Araneae</taxon>
        <taxon>Araneomorphae</taxon>
        <taxon>Entelegynae</taxon>
        <taxon>Araneoidea</taxon>
        <taxon>Nephilidae</taxon>
        <taxon>Trichonephila</taxon>
        <taxon>Trichonephila inaurata</taxon>
    </lineage>
</organism>
<dbReference type="Proteomes" id="UP000886998">
    <property type="component" value="Unassembled WGS sequence"/>
</dbReference>
<dbReference type="EMBL" id="BMAV01023520">
    <property type="protein sequence ID" value="GFY79325.1"/>
    <property type="molecule type" value="Genomic_DNA"/>
</dbReference>